<dbReference type="OrthoDB" id="6363454at2759"/>
<sequence length="323" mass="35075">MQSFCFFTSTQKAKGEVAHVIGDSERDQEVTNNGGNEEMDPSLEWDYMGIKWEEIRGGEAVYEMKEAMEYFQNLMKQRFDSFKKCIAELRQIADSIDEFHFGATVASITGSAVSAAGGITSIVGLALIPVTFGASLIVTGVGLGVAALGRATSATATISDTVKDKAERKKVEELVQQYEKDMKDINKCLESIAQLVEWIKKDSEFKVQDFNSVAALTVSRAGTGAISVAEIVRLAQLSKVAGSAARGVQVVAAATGVLAGIFLVIDAIYITKDAVDLHKGAKTKSAAKIRQAADELEEGLEELDKINKRFEKMLGQHYSYHTR</sequence>
<dbReference type="PANTHER" id="PTHR14096:SF28">
    <property type="entry name" value="APOLIPOPROTEIN L, 1-RELATED"/>
    <property type="match status" value="1"/>
</dbReference>
<dbReference type="GO" id="GO:0006869">
    <property type="term" value="P:lipid transport"/>
    <property type="evidence" value="ECO:0007669"/>
    <property type="project" value="InterPro"/>
</dbReference>
<organism evidence="3 4">
    <name type="scientific">Geotrypetes seraphini</name>
    <name type="common">Gaboon caecilian</name>
    <name type="synonym">Caecilia seraphini</name>
    <dbReference type="NCBI Taxonomy" id="260995"/>
    <lineage>
        <taxon>Eukaryota</taxon>
        <taxon>Metazoa</taxon>
        <taxon>Chordata</taxon>
        <taxon>Craniata</taxon>
        <taxon>Vertebrata</taxon>
        <taxon>Euteleostomi</taxon>
        <taxon>Amphibia</taxon>
        <taxon>Gymnophiona</taxon>
        <taxon>Geotrypetes</taxon>
    </lineage>
</organism>
<dbReference type="GO" id="GO:0008289">
    <property type="term" value="F:lipid binding"/>
    <property type="evidence" value="ECO:0007669"/>
    <property type="project" value="InterPro"/>
</dbReference>
<gene>
    <name evidence="4" type="primary">LOC117348422</name>
</gene>
<dbReference type="GO" id="GO:0016020">
    <property type="term" value="C:membrane"/>
    <property type="evidence" value="ECO:0007669"/>
    <property type="project" value="TreeGrafter"/>
</dbReference>
<dbReference type="Pfam" id="PF05461">
    <property type="entry name" value="ApoL"/>
    <property type="match status" value="1"/>
</dbReference>
<dbReference type="GO" id="GO:0042157">
    <property type="term" value="P:lipoprotein metabolic process"/>
    <property type="evidence" value="ECO:0007669"/>
    <property type="project" value="InterPro"/>
</dbReference>
<dbReference type="FunCoup" id="A0A6P8NZ60">
    <property type="interactions" value="313"/>
</dbReference>
<dbReference type="GeneID" id="117348422"/>
<name>A0A6P8NZ60_GEOSA</name>
<evidence type="ECO:0000256" key="2">
    <source>
        <dbReference type="SAM" id="Coils"/>
    </source>
</evidence>
<evidence type="ECO:0000313" key="3">
    <source>
        <dbReference type="Proteomes" id="UP000515159"/>
    </source>
</evidence>
<proteinExistence type="inferred from homology"/>
<dbReference type="RefSeq" id="XP_033776454.1">
    <property type="nucleotide sequence ID" value="XM_033920563.1"/>
</dbReference>
<dbReference type="InParanoid" id="A0A6P8NZ60"/>
<keyword evidence="2" id="KW-0175">Coiled coil</keyword>
<dbReference type="GO" id="GO:0005576">
    <property type="term" value="C:extracellular region"/>
    <property type="evidence" value="ECO:0007669"/>
    <property type="project" value="InterPro"/>
</dbReference>
<dbReference type="InterPro" id="IPR008405">
    <property type="entry name" value="ApoL"/>
</dbReference>
<comment type="similarity">
    <text evidence="1">Belongs to the apolipoprotein L family.</text>
</comment>
<accession>A0A6P8NZ60</accession>
<reference evidence="4" key="1">
    <citation type="submission" date="2025-08" db="UniProtKB">
        <authorList>
            <consortium name="RefSeq"/>
        </authorList>
    </citation>
    <scope>IDENTIFICATION</scope>
</reference>
<dbReference type="Proteomes" id="UP000515159">
    <property type="component" value="Chromosome 14"/>
</dbReference>
<dbReference type="PANTHER" id="PTHR14096">
    <property type="entry name" value="APOLIPOPROTEIN L"/>
    <property type="match status" value="1"/>
</dbReference>
<keyword evidence="3" id="KW-1185">Reference proteome</keyword>
<protein>
    <submittedName>
        <fullName evidence="4">Apolipoprotein L domain-containing protein 1-like isoform X1</fullName>
    </submittedName>
</protein>
<evidence type="ECO:0000256" key="1">
    <source>
        <dbReference type="ARBA" id="ARBA00010090"/>
    </source>
</evidence>
<dbReference type="AlphaFoldDB" id="A0A6P8NZ60"/>
<feature type="coiled-coil region" evidence="2">
    <location>
        <begin position="286"/>
        <end position="313"/>
    </location>
</feature>
<evidence type="ECO:0000313" key="4">
    <source>
        <dbReference type="RefSeq" id="XP_033776454.1"/>
    </source>
</evidence>
<dbReference type="KEGG" id="gsh:117348422"/>